<dbReference type="OrthoDB" id="5190013at2"/>
<dbReference type="InterPro" id="IPR021109">
    <property type="entry name" value="Peptidase_aspartic_dom_sf"/>
</dbReference>
<protein>
    <submittedName>
        <fullName evidence="3">Uncharacterized protein</fullName>
    </submittedName>
</protein>
<dbReference type="SUPFAM" id="SSF140459">
    <property type="entry name" value="PE/PPE dimer-like"/>
    <property type="match status" value="1"/>
</dbReference>
<evidence type="ECO:0000313" key="4">
    <source>
        <dbReference type="Proteomes" id="UP000193087"/>
    </source>
</evidence>
<dbReference type="EMBL" id="LQPQ01000021">
    <property type="protein sequence ID" value="ORW86792.1"/>
    <property type="molecule type" value="Genomic_DNA"/>
</dbReference>
<proteinExistence type="predicted"/>
<dbReference type="Gene3D" id="1.10.287.850">
    <property type="entry name" value="HP0062-like domain"/>
    <property type="match status" value="1"/>
</dbReference>
<evidence type="ECO:0000259" key="2">
    <source>
        <dbReference type="Pfam" id="PF20729"/>
    </source>
</evidence>
<organism evidence="3 4">
    <name type="scientific">Mycobacterium riyadhense</name>
    <dbReference type="NCBI Taxonomy" id="486698"/>
    <lineage>
        <taxon>Bacteria</taxon>
        <taxon>Bacillati</taxon>
        <taxon>Actinomycetota</taxon>
        <taxon>Actinomycetes</taxon>
        <taxon>Mycobacteriales</taxon>
        <taxon>Mycobacteriaceae</taxon>
        <taxon>Mycobacterium</taxon>
    </lineage>
</organism>
<gene>
    <name evidence="3" type="ORF">AWC22_10615</name>
</gene>
<dbReference type="Pfam" id="PF20729">
    <property type="entry name" value="PE-PGRS_C"/>
    <property type="match status" value="1"/>
</dbReference>
<comment type="caution">
    <text evidence="3">The sequence shown here is derived from an EMBL/GenBank/DDBJ whole genome shotgun (WGS) entry which is preliminary data.</text>
</comment>
<dbReference type="GO" id="GO:0004190">
    <property type="term" value="F:aspartic-type endopeptidase activity"/>
    <property type="evidence" value="ECO:0007669"/>
    <property type="project" value="InterPro"/>
</dbReference>
<dbReference type="InterPro" id="IPR000084">
    <property type="entry name" value="PE-PGRS_N"/>
</dbReference>
<dbReference type="Proteomes" id="UP000193087">
    <property type="component" value="Unassembled WGS sequence"/>
</dbReference>
<dbReference type="Gene3D" id="2.40.70.10">
    <property type="entry name" value="Acid Proteases"/>
    <property type="match status" value="1"/>
</dbReference>
<dbReference type="Pfam" id="PF00934">
    <property type="entry name" value="PE"/>
    <property type="match status" value="1"/>
</dbReference>
<dbReference type="InterPro" id="IPR048054">
    <property type="entry name" value="PecA_C"/>
</dbReference>
<reference evidence="3 4" key="1">
    <citation type="submission" date="2016-01" db="EMBL/GenBank/DDBJ databases">
        <title>The new phylogeny of the genus Mycobacterium.</title>
        <authorList>
            <person name="Tarcisio F."/>
            <person name="Conor M."/>
            <person name="Antonella G."/>
            <person name="Elisabetta G."/>
            <person name="Giulia F.S."/>
            <person name="Sara T."/>
            <person name="Anna F."/>
            <person name="Clotilde B."/>
            <person name="Roberto B."/>
            <person name="Veronica D.S."/>
            <person name="Fabio R."/>
            <person name="Monica P."/>
            <person name="Olivier J."/>
            <person name="Enrico T."/>
            <person name="Nicola S."/>
        </authorList>
    </citation>
    <scope>NUCLEOTIDE SEQUENCE [LARGE SCALE GENOMIC DNA]</scope>
    <source>
        <strain evidence="3 4">DSM 45176</strain>
    </source>
</reference>
<evidence type="ECO:0000313" key="3">
    <source>
        <dbReference type="EMBL" id="ORW86792.1"/>
    </source>
</evidence>
<dbReference type="GeneID" id="93497896"/>
<dbReference type="RefSeq" id="WP_085248990.1">
    <property type="nucleotide sequence ID" value="NZ_CAJMWJ010000002.1"/>
</dbReference>
<dbReference type="Pfam" id="PF21526">
    <property type="entry name" value="PGRS"/>
    <property type="match status" value="1"/>
</dbReference>
<sequence>MSFVNVAPEMVATAATELTSIGSTVGAATAAVAVPTTGVMAAATDEVSAALAALFTEYGQQFQTVAAQMAASYQQFTRNVMASVNAYTAAETTNIRQFVLSAAGPINEPFVELTGRPLIGDGANGYTNAQGAGTAGGAGGWLYGDGGTGGTSTRFGVAGGAGGPAGLIGDGGTGGKSVYGGMPGGSGGRGGLLFGDGGTGGASGPGGVGGVGGGAGLLLGQPGTAGISTLLSPNQTLIYVDRFGNPILNISVGGGPSSPVIVDSGASGLVVPPQYVNLANLGASTGNGSVSYGGTLFVNYNTYVTTVNLGNGIVTGPTTVGVATSAYLGTPANPINDLSLLPAYLGVGPNNDFPFGTPISGTLPGNMNQGVLINMPRGLVEFGPNSLPPIVEMDGAPRTVVQVQINNELPQTVGVFVDSGGVGGTIPQSLVPGLNIGNHLPEGTTISVYTINGVHLYTQTVTASNSPLVVASAPPNAVPGQDAYYVFNTGNYPFSVAPIYIANNDAVGTTIFDRLI</sequence>
<keyword evidence="4" id="KW-1185">Reference proteome</keyword>
<name>A0A1X2DF81_9MYCO</name>
<dbReference type="InterPro" id="IPR048996">
    <property type="entry name" value="PGRS_rpt"/>
</dbReference>
<feature type="domain" description="PE cleavage protein A C-terminal" evidence="2">
    <location>
        <begin position="240"/>
        <end position="509"/>
    </location>
</feature>
<dbReference type="AlphaFoldDB" id="A0A1X2DF81"/>
<evidence type="ECO:0000259" key="1">
    <source>
        <dbReference type="Pfam" id="PF00934"/>
    </source>
</evidence>
<dbReference type="InterPro" id="IPR038332">
    <property type="entry name" value="PPE_sf"/>
</dbReference>
<accession>A0A1X2DF81</accession>
<feature type="domain" description="PE" evidence="1">
    <location>
        <begin position="4"/>
        <end position="94"/>
    </location>
</feature>
<dbReference type="NCBIfam" id="NF038019">
    <property type="entry name" value="PE_process_PecA"/>
    <property type="match status" value="1"/>
</dbReference>